<dbReference type="SUPFAM" id="SSF109604">
    <property type="entry name" value="HD-domain/PDEase-like"/>
    <property type="match status" value="1"/>
</dbReference>
<dbReference type="InterPro" id="IPR013976">
    <property type="entry name" value="HDOD"/>
</dbReference>
<name>A0ABP7MJT0_9GAMM</name>
<dbReference type="Proteomes" id="UP001501565">
    <property type="component" value="Unassembled WGS sequence"/>
</dbReference>
<evidence type="ECO:0000259" key="1">
    <source>
        <dbReference type="PROSITE" id="PS51833"/>
    </source>
</evidence>
<reference evidence="3" key="1">
    <citation type="journal article" date="2019" name="Int. J. Syst. Evol. Microbiol.">
        <title>The Global Catalogue of Microorganisms (GCM) 10K type strain sequencing project: providing services to taxonomists for standard genome sequencing and annotation.</title>
        <authorList>
            <consortium name="The Broad Institute Genomics Platform"/>
            <consortium name="The Broad Institute Genome Sequencing Center for Infectious Disease"/>
            <person name="Wu L."/>
            <person name="Ma J."/>
        </authorList>
    </citation>
    <scope>NUCLEOTIDE SEQUENCE [LARGE SCALE GENOMIC DNA]</scope>
    <source>
        <strain evidence="3">JCM 17551</strain>
    </source>
</reference>
<comment type="caution">
    <text evidence="2">The sequence shown here is derived from an EMBL/GenBank/DDBJ whole genome shotgun (WGS) entry which is preliminary data.</text>
</comment>
<dbReference type="InterPro" id="IPR052340">
    <property type="entry name" value="RNase_Y/CdgJ"/>
</dbReference>
<gene>
    <name evidence="2" type="ORF">GCM10022277_20910</name>
</gene>
<evidence type="ECO:0000313" key="2">
    <source>
        <dbReference type="EMBL" id="GAA3924862.1"/>
    </source>
</evidence>
<dbReference type="Pfam" id="PF08668">
    <property type="entry name" value="HDOD"/>
    <property type="match status" value="1"/>
</dbReference>
<dbReference type="PANTHER" id="PTHR33525:SF3">
    <property type="entry name" value="RIBONUCLEASE Y"/>
    <property type="match status" value="1"/>
</dbReference>
<sequence>MWDSGIHFKVYREIVEGKVKLPNLSENTMKIRQILSNPNYQMMDLKSPLSANPELAALILQTANSSQYYGIAPVETISEGIIRLGSEQVTSLLLAHSLKGLFLSGHLPSQHLIRGLWEENLQIAALCSAITQRIQYRDRSFAEDKALLAGSLYHIGTLILLGYLYEKRLPQPTGAEVRRIPEHIATSIAVILAKTWHLDDELIECARNRNSYNVRRPGPVVLQDILDTAVVIHKHHHHGDCSVPSLADCHAFNKLQTHHLIRDSANSFFGAVEAHAIQILKEISRNLKS</sequence>
<organism evidence="2 3">
    <name type="scientific">Litoribacillus peritrichatus</name>
    <dbReference type="NCBI Taxonomy" id="718191"/>
    <lineage>
        <taxon>Bacteria</taxon>
        <taxon>Pseudomonadati</taxon>
        <taxon>Pseudomonadota</taxon>
        <taxon>Gammaproteobacteria</taxon>
        <taxon>Oceanospirillales</taxon>
        <taxon>Oceanospirillaceae</taxon>
        <taxon>Litoribacillus</taxon>
    </lineage>
</organism>
<protein>
    <recommendedName>
        <fullName evidence="1">HDOD domain-containing protein</fullName>
    </recommendedName>
</protein>
<dbReference type="PROSITE" id="PS51833">
    <property type="entry name" value="HDOD"/>
    <property type="match status" value="1"/>
</dbReference>
<evidence type="ECO:0000313" key="3">
    <source>
        <dbReference type="Proteomes" id="UP001501565"/>
    </source>
</evidence>
<feature type="domain" description="HDOD" evidence="1">
    <location>
        <begin position="21"/>
        <end position="212"/>
    </location>
</feature>
<dbReference type="EMBL" id="BAABBN010000007">
    <property type="protein sequence ID" value="GAA3924862.1"/>
    <property type="molecule type" value="Genomic_DNA"/>
</dbReference>
<accession>A0ABP7MJT0</accession>
<dbReference type="PANTHER" id="PTHR33525">
    <property type="match status" value="1"/>
</dbReference>
<dbReference type="Gene3D" id="1.10.3210.10">
    <property type="entry name" value="Hypothetical protein af1432"/>
    <property type="match status" value="1"/>
</dbReference>
<keyword evidence="3" id="KW-1185">Reference proteome</keyword>
<dbReference type="RefSeq" id="WP_344798302.1">
    <property type="nucleotide sequence ID" value="NZ_BAABBN010000007.1"/>
</dbReference>
<proteinExistence type="predicted"/>